<dbReference type="GO" id="GO:0005975">
    <property type="term" value="P:carbohydrate metabolic process"/>
    <property type="evidence" value="ECO:0007669"/>
    <property type="project" value="InterPro"/>
</dbReference>
<name>A0A915F055_9CEST</name>
<feature type="binding site" evidence="1">
    <location>
        <position position="343"/>
    </location>
    <ligand>
        <name>Zn(2+)</name>
        <dbReference type="ChEBI" id="CHEBI:29105"/>
    </ligand>
</feature>
<dbReference type="InterPro" id="IPR012341">
    <property type="entry name" value="6hp_glycosidase-like_sf"/>
</dbReference>
<dbReference type="Gene3D" id="1.50.10.10">
    <property type="match status" value="1"/>
</dbReference>
<reference evidence="3" key="1">
    <citation type="submission" date="2022-11" db="UniProtKB">
        <authorList>
            <consortium name="WormBaseParasite"/>
        </authorList>
    </citation>
    <scope>IDENTIFICATION</scope>
</reference>
<proteinExistence type="predicted"/>
<evidence type="ECO:0000256" key="1">
    <source>
        <dbReference type="PIRSR" id="PIRSR607822-1"/>
    </source>
</evidence>
<keyword evidence="1" id="KW-0479">Metal-binding</keyword>
<feature type="binding site" evidence="1">
    <location>
        <position position="342"/>
    </location>
    <ligand>
        <name>Zn(2+)</name>
        <dbReference type="ChEBI" id="CHEBI:29105"/>
    </ligand>
</feature>
<accession>A0A915F055</accession>
<feature type="binding site" evidence="1">
    <location>
        <position position="296"/>
    </location>
    <ligand>
        <name>Zn(2+)</name>
        <dbReference type="ChEBI" id="CHEBI:29105"/>
    </ligand>
</feature>
<evidence type="ECO:0000313" key="3">
    <source>
        <dbReference type="WBParaSite" id="maker-E.canG7_contigs_8255-snap-gene-0.12-mRNA-1"/>
    </source>
</evidence>
<dbReference type="PANTHER" id="PTHR12736">
    <property type="entry name" value="LANC-LIKE PROTEIN"/>
    <property type="match status" value="1"/>
</dbReference>
<dbReference type="WBParaSite" id="maker-E.canG7_contigs_8255-snap-gene-0.12-mRNA-1">
    <property type="protein sequence ID" value="maker-E.canG7_contigs_8255-snap-gene-0.12-mRNA-1"/>
    <property type="gene ID" value="EcG7_07133"/>
</dbReference>
<dbReference type="GO" id="GO:0005886">
    <property type="term" value="C:plasma membrane"/>
    <property type="evidence" value="ECO:0007669"/>
    <property type="project" value="TreeGrafter"/>
</dbReference>
<keyword evidence="2" id="KW-1185">Reference proteome</keyword>
<dbReference type="GO" id="GO:0046872">
    <property type="term" value="F:metal ion binding"/>
    <property type="evidence" value="ECO:0007669"/>
    <property type="project" value="UniProtKB-KW"/>
</dbReference>
<dbReference type="PANTHER" id="PTHR12736:SF21">
    <property type="entry name" value="LANC-LIKE PROTEIN 2"/>
    <property type="match status" value="1"/>
</dbReference>
<dbReference type="PRINTS" id="PR01950">
    <property type="entry name" value="LANCSUPER"/>
</dbReference>
<protein>
    <submittedName>
        <fullName evidence="3">Uncharacterized protein</fullName>
    </submittedName>
</protein>
<evidence type="ECO:0000313" key="2">
    <source>
        <dbReference type="Proteomes" id="UP000887562"/>
    </source>
</evidence>
<dbReference type="CDD" id="cd04794">
    <property type="entry name" value="euk_LANCL"/>
    <property type="match status" value="1"/>
</dbReference>
<dbReference type="Pfam" id="PF05147">
    <property type="entry name" value="LANC_like"/>
    <property type="match status" value="1"/>
</dbReference>
<dbReference type="Proteomes" id="UP000887562">
    <property type="component" value="Unplaced"/>
</dbReference>
<dbReference type="SUPFAM" id="SSF158745">
    <property type="entry name" value="LanC-like"/>
    <property type="match status" value="1"/>
</dbReference>
<dbReference type="SMART" id="SM01260">
    <property type="entry name" value="LANC_like"/>
    <property type="match status" value="1"/>
</dbReference>
<dbReference type="AlphaFoldDB" id="A0A915F055"/>
<keyword evidence="1" id="KW-0862">Zinc</keyword>
<dbReference type="InterPro" id="IPR007822">
    <property type="entry name" value="LANC-like"/>
</dbReference>
<organism evidence="2 3">
    <name type="scientific">Echinococcus canadensis</name>
    <dbReference type="NCBI Taxonomy" id="519352"/>
    <lineage>
        <taxon>Eukaryota</taxon>
        <taxon>Metazoa</taxon>
        <taxon>Spiralia</taxon>
        <taxon>Lophotrochozoa</taxon>
        <taxon>Platyhelminthes</taxon>
        <taxon>Cestoda</taxon>
        <taxon>Eucestoda</taxon>
        <taxon>Cyclophyllidea</taxon>
        <taxon>Taeniidae</taxon>
        <taxon>Echinococcus</taxon>
        <taxon>Echinococcus canadensis group</taxon>
    </lineage>
</organism>
<sequence length="432" mass="49021">MPSYYRNPFLEGSESLPSEDDVGKTVRDKCISAISNLCRYMNDQIDSINWRDLSMYTGVSGILFMGLKLQRDHELTENADICQFIQTVNEFIDKAYKRRSKSRLSERISVFTSDYTAPCLVMALSKASNASKAFMGFSRCAKYAEYEMPDEALYGRVGYLSGILTLLDNGHRIDEDDVRNIVEKVLHEGRSLSEKVASRPGMYNELMKGMGKPPSCPPLMFMWHEKFYLGAAHGFAGILHILLRTHEKLPNALPKDALETLILPTVTWLARLQLSSGNWPSSLGSSIGQDRLVQWCHGAPGIVPLLLCAYKLTGEEDYLKRAERGGEVIWERGLLTKGCGLCHGSAGSGYALLSLYQHTGNTKYLQMAGADWQERLRFWQISAIRRRESSHYFIEQVEKSAQWNRMTQIHLFLEDRPPIFICPQYSLNINFL</sequence>
<dbReference type="GO" id="GO:0031179">
    <property type="term" value="P:peptide modification"/>
    <property type="evidence" value="ECO:0007669"/>
    <property type="project" value="InterPro"/>
</dbReference>